<evidence type="ECO:0000256" key="4">
    <source>
        <dbReference type="ARBA" id="ARBA00022737"/>
    </source>
</evidence>
<gene>
    <name evidence="6" type="ORF">Slati_0453500</name>
</gene>
<keyword evidence="5" id="KW-0539">Nucleus</keyword>
<reference evidence="6" key="2">
    <citation type="journal article" date="2024" name="Plant">
        <title>Genomic evolution and insights into agronomic trait innovations of Sesamum species.</title>
        <authorList>
            <person name="Miao H."/>
            <person name="Wang L."/>
            <person name="Qu L."/>
            <person name="Liu H."/>
            <person name="Sun Y."/>
            <person name="Le M."/>
            <person name="Wang Q."/>
            <person name="Wei S."/>
            <person name="Zheng Y."/>
            <person name="Lin W."/>
            <person name="Duan Y."/>
            <person name="Cao H."/>
            <person name="Xiong S."/>
            <person name="Wang X."/>
            <person name="Wei L."/>
            <person name="Li C."/>
            <person name="Ma Q."/>
            <person name="Ju M."/>
            <person name="Zhao R."/>
            <person name="Li G."/>
            <person name="Mu C."/>
            <person name="Tian Q."/>
            <person name="Mei H."/>
            <person name="Zhang T."/>
            <person name="Gao T."/>
            <person name="Zhang H."/>
        </authorList>
    </citation>
    <scope>NUCLEOTIDE SEQUENCE</scope>
    <source>
        <strain evidence="6">KEN1</strain>
    </source>
</reference>
<name>A0AAW2XVW9_9LAMI</name>
<dbReference type="InterPro" id="IPR045161">
    <property type="entry name" value="Utp18"/>
</dbReference>
<reference evidence="6" key="1">
    <citation type="submission" date="2020-06" db="EMBL/GenBank/DDBJ databases">
        <authorList>
            <person name="Li T."/>
            <person name="Hu X."/>
            <person name="Zhang T."/>
            <person name="Song X."/>
            <person name="Zhang H."/>
            <person name="Dai N."/>
            <person name="Sheng W."/>
            <person name="Hou X."/>
            <person name="Wei L."/>
        </authorList>
    </citation>
    <scope>NUCLEOTIDE SEQUENCE</scope>
    <source>
        <strain evidence="6">KEN1</strain>
        <tissue evidence="6">Leaf</tissue>
    </source>
</reference>
<protein>
    <submittedName>
        <fullName evidence="6">U3 small nucleolar RNA-associated protein 18</fullName>
    </submittedName>
</protein>
<dbReference type="InterPro" id="IPR015943">
    <property type="entry name" value="WD40/YVTN_repeat-like_dom_sf"/>
</dbReference>
<dbReference type="AlphaFoldDB" id="A0AAW2XVW9"/>
<dbReference type="EMBL" id="JACGWN010000002">
    <property type="protein sequence ID" value="KAL0458263.1"/>
    <property type="molecule type" value="Genomic_DNA"/>
</dbReference>
<proteinExistence type="predicted"/>
<keyword evidence="3" id="KW-0853">WD repeat</keyword>
<evidence type="ECO:0000256" key="3">
    <source>
        <dbReference type="ARBA" id="ARBA00022574"/>
    </source>
</evidence>
<accession>A0AAW2XVW9</accession>
<dbReference type="GO" id="GO:0032040">
    <property type="term" value="C:small-subunit processome"/>
    <property type="evidence" value="ECO:0007669"/>
    <property type="project" value="TreeGrafter"/>
</dbReference>
<dbReference type="PANTHER" id="PTHR18359">
    <property type="entry name" value="WD-REPEAT PROTEIN-RELATED"/>
    <property type="match status" value="1"/>
</dbReference>
<dbReference type="GO" id="GO:0006364">
    <property type="term" value="P:rRNA processing"/>
    <property type="evidence" value="ECO:0007669"/>
    <property type="project" value="UniProtKB-KW"/>
</dbReference>
<dbReference type="GO" id="GO:0034388">
    <property type="term" value="C:Pwp2p-containing subcomplex of 90S preribosome"/>
    <property type="evidence" value="ECO:0007669"/>
    <property type="project" value="TreeGrafter"/>
</dbReference>
<evidence type="ECO:0000313" key="6">
    <source>
        <dbReference type="EMBL" id="KAL0458263.1"/>
    </source>
</evidence>
<evidence type="ECO:0000256" key="5">
    <source>
        <dbReference type="ARBA" id="ARBA00023242"/>
    </source>
</evidence>
<keyword evidence="4" id="KW-0677">Repeat</keyword>
<sequence>MKKNSMKLIHVPSLTVFTNWPPANQTLHHPMCMDFSPRGGFMALGDAGGRVSLYKLHHYHQAYPNGSPVPSVLILSSTRAIAAGLDTAVAQAAAASEAPILELLTHRLPAFLRSTSLFQRSSTSMATLTPKRWRFLPITDEGRTADAFRRTGARAIDEGEVQAEMVAAIFYVDQKCLQE</sequence>
<evidence type="ECO:0000256" key="1">
    <source>
        <dbReference type="ARBA" id="ARBA00004604"/>
    </source>
</evidence>
<organism evidence="6">
    <name type="scientific">Sesamum latifolium</name>
    <dbReference type="NCBI Taxonomy" id="2727402"/>
    <lineage>
        <taxon>Eukaryota</taxon>
        <taxon>Viridiplantae</taxon>
        <taxon>Streptophyta</taxon>
        <taxon>Embryophyta</taxon>
        <taxon>Tracheophyta</taxon>
        <taxon>Spermatophyta</taxon>
        <taxon>Magnoliopsida</taxon>
        <taxon>eudicotyledons</taxon>
        <taxon>Gunneridae</taxon>
        <taxon>Pentapetalae</taxon>
        <taxon>asterids</taxon>
        <taxon>lamiids</taxon>
        <taxon>Lamiales</taxon>
        <taxon>Pedaliaceae</taxon>
        <taxon>Sesamum</taxon>
    </lineage>
</organism>
<dbReference type="PANTHER" id="PTHR18359:SF0">
    <property type="entry name" value="U3 SMALL NUCLEOLAR RNA-ASSOCIATED PROTEIN 18 HOMOLOG"/>
    <property type="match status" value="1"/>
</dbReference>
<comment type="caution">
    <text evidence="6">The sequence shown here is derived from an EMBL/GenBank/DDBJ whole genome shotgun (WGS) entry which is preliminary data.</text>
</comment>
<comment type="subcellular location">
    <subcellularLocation>
        <location evidence="1">Nucleus</location>
        <location evidence="1">Nucleolus</location>
    </subcellularLocation>
</comment>
<dbReference type="Gene3D" id="2.130.10.10">
    <property type="entry name" value="YVTN repeat-like/Quinoprotein amine dehydrogenase"/>
    <property type="match status" value="1"/>
</dbReference>
<evidence type="ECO:0000256" key="2">
    <source>
        <dbReference type="ARBA" id="ARBA00022552"/>
    </source>
</evidence>
<keyword evidence="2" id="KW-0698">rRNA processing</keyword>